<dbReference type="VEuPathDB" id="TriTrypDB:ADEAN_000056500"/>
<name>A0A7G2C043_9TRYP</name>
<sequence length="747" mass="83906">MEEESFSIHARDSYLMEDSRCLFPGQQLSWSPHNVFTVCTRWTVQLSVSSMRGEASVLPKSHPMLYRPNTSFTLPWNMVCGCKWANAVVSDHYPLTCWLCVQTPCGLVAYRVIRTGGACLTPSAGVGLALDGSDLDQFKENTKVATKGKQKALRRDTSASPTTSVLGYQWVAEDRLVVLTEKGLHLAQLGGVFTDDTECQVLDISAVSYAFEKGSETPLCGLERVDSRRRFQCSTVVVMCPSELLLFEVENRSIRLLCRIEVPQFCGIYSAACFFQKGTGDDDTCGEVTGYIAGSGEVYVGSFTVDKSRHRSDSSCWTLNHWFGSNSFRGDPFISSFQSFPLHYIKDSIVYNTRLTFGLSAHSLYGFTHEGNACVELVHCFSDLGQRRIPKSALVELYTFTLHPTCLVSALAFGEYSRTVRRNAMMVAPLHVLNRKGPLYKLLELNDVVSSFEDDDSILRTLFSNTISDCFHWEPSFFAHSSIHSLRTHFRIESVFRQEKVSLEGFIHAYWTHYLELRRAHKIDLFLRWAPFTREWQLRSSSQSPNRPPEALLWWETLRLLVRHGDRAALQELVMANSVLVISKKHRYRNCSVTNGESFQAVGDGPADMTALLNYEGAVSFLREYVKERRSGSGIAPLEESYMPEWLRVLEVFMMDTKCAEHAVPYTFPCSVCDVPNSVPFDSSFQVTVTHRGVDDTDEEHTTIFSGKTFAPLAVYSQQSAVTQCAACHLSDFATGALCRVCGGMLL</sequence>
<evidence type="ECO:0000313" key="2">
    <source>
        <dbReference type="Proteomes" id="UP000515908"/>
    </source>
</evidence>
<evidence type="ECO:0000313" key="1">
    <source>
        <dbReference type="EMBL" id="CAD2213129.1"/>
    </source>
</evidence>
<keyword evidence="2" id="KW-1185">Reference proteome</keyword>
<organism evidence="1 2">
    <name type="scientific">Angomonas deanei</name>
    <dbReference type="NCBI Taxonomy" id="59799"/>
    <lineage>
        <taxon>Eukaryota</taxon>
        <taxon>Discoba</taxon>
        <taxon>Euglenozoa</taxon>
        <taxon>Kinetoplastea</taxon>
        <taxon>Metakinetoplastina</taxon>
        <taxon>Trypanosomatida</taxon>
        <taxon>Trypanosomatidae</taxon>
        <taxon>Strigomonadinae</taxon>
        <taxon>Angomonas</taxon>
    </lineage>
</organism>
<reference evidence="1 2" key="1">
    <citation type="submission" date="2020-08" db="EMBL/GenBank/DDBJ databases">
        <authorList>
            <person name="Newling K."/>
            <person name="Davey J."/>
            <person name="Forrester S."/>
        </authorList>
    </citation>
    <scope>NUCLEOTIDE SEQUENCE [LARGE SCALE GENOMIC DNA]</scope>
    <source>
        <strain evidence="2">Crithidia deanei Carvalho (ATCC PRA-265)</strain>
    </source>
</reference>
<protein>
    <submittedName>
        <fullName evidence="1">Uncharacterized protein</fullName>
    </submittedName>
</protein>
<accession>A0A7G2C043</accession>
<proteinExistence type="predicted"/>
<gene>
    <name evidence="1" type="ORF">ADEAN_000056500</name>
</gene>
<dbReference type="AlphaFoldDB" id="A0A7G2C043"/>
<dbReference type="EMBL" id="LR877145">
    <property type="protein sequence ID" value="CAD2213129.1"/>
    <property type="molecule type" value="Genomic_DNA"/>
</dbReference>
<dbReference type="Proteomes" id="UP000515908">
    <property type="component" value="Chromosome 01"/>
</dbReference>